<evidence type="ECO:0000313" key="2">
    <source>
        <dbReference type="EMBL" id="MDG0865880.1"/>
    </source>
</evidence>
<organism evidence="3 4">
    <name type="scientific">Candidatus Lucifugimonas marina</name>
    <dbReference type="NCBI Taxonomy" id="3038979"/>
    <lineage>
        <taxon>Bacteria</taxon>
        <taxon>Bacillati</taxon>
        <taxon>Chloroflexota</taxon>
        <taxon>Dehalococcoidia</taxon>
        <taxon>SAR202 cluster</taxon>
        <taxon>Candidatus Lucifugimonadales</taxon>
        <taxon>Candidatus Lucifugimonadaceae</taxon>
        <taxon>Candidatus Lucifugimonas</taxon>
    </lineage>
</organism>
<dbReference type="SUPFAM" id="SSF53098">
    <property type="entry name" value="Ribonuclease H-like"/>
    <property type="match status" value="1"/>
</dbReference>
<keyword evidence="3" id="KW-0269">Exonuclease</keyword>
<reference evidence="4" key="3">
    <citation type="submission" date="2023-06" db="EMBL/GenBank/DDBJ databases">
        <title>Pangenomics reveal diversification of enzyme families and niche specialization in globally abundant SAR202 bacteria.</title>
        <authorList>
            <person name="Saw J.H.W."/>
        </authorList>
    </citation>
    <scope>NUCLEOTIDE SEQUENCE [LARGE SCALE GENOMIC DNA]</scope>
    <source>
        <strain evidence="4">JH1073</strain>
    </source>
</reference>
<keyword evidence="3" id="KW-0378">Hydrolase</keyword>
<dbReference type="InterPro" id="IPR038720">
    <property type="entry name" value="YprB_RNase_H-like_dom"/>
</dbReference>
<evidence type="ECO:0000313" key="4">
    <source>
        <dbReference type="Proteomes" id="UP001219901"/>
    </source>
</evidence>
<dbReference type="RefSeq" id="WP_342823033.1">
    <property type="nucleotide sequence ID" value="NZ_CP046146.1"/>
</dbReference>
<evidence type="ECO:0000313" key="5">
    <source>
        <dbReference type="Proteomes" id="UP001321249"/>
    </source>
</evidence>
<gene>
    <name evidence="2" type="ORF">GKO46_02185</name>
    <name evidence="3" type="ORF">GKO48_07075</name>
</gene>
<dbReference type="InterPro" id="IPR012337">
    <property type="entry name" value="RNaseH-like_sf"/>
</dbReference>
<dbReference type="Proteomes" id="UP001219901">
    <property type="component" value="Chromosome"/>
</dbReference>
<keyword evidence="3" id="KW-0540">Nuclease</keyword>
<dbReference type="PANTHER" id="PTHR38462">
    <property type="entry name" value="EXONUCLEASE-LIKE PROTEIN"/>
    <property type="match status" value="1"/>
</dbReference>
<protein>
    <submittedName>
        <fullName evidence="3">Exonuclease</fullName>
    </submittedName>
</protein>
<reference evidence="4 5" key="1">
    <citation type="submission" date="2019-11" db="EMBL/GenBank/DDBJ databases">
        <authorList>
            <person name="Cho J.-C."/>
        </authorList>
    </citation>
    <scope>NUCLEOTIDE SEQUENCE [LARGE SCALE GENOMIC DNA]</scope>
    <source>
        <strain evidence="3 4">JH1073</strain>
        <strain evidence="2 5">JH702</strain>
    </source>
</reference>
<sequence length="268" mass="30147">MLRNSFLHLPGINVDDEEDLWAEGVRDWDDALSSNSLTDDQKSFIEESQRALEVQDASYFDRQYRAGERWRILPDFADQTAFLDIETTGLGGDSYLTMCGILDSSGFKAYVRGDNIDDLAQDLEQYKIVVTFNGISFDVPWLRRELGPLLEQAAHVDLMHVLRTVGMKGGLKKIEKAIGLDRGDDLSMLTGRDAVHLWNMAQDGEPNAMETLIRYNSEDVTSLPRLAEYAYGQNSVGTPMAVPGYFSPAHFDTSTLPYDQALVQYLCR</sequence>
<feature type="domain" description="YprB ribonuclease H-like" evidence="1">
    <location>
        <begin position="81"/>
        <end position="230"/>
    </location>
</feature>
<evidence type="ECO:0000259" key="1">
    <source>
        <dbReference type="Pfam" id="PF13482"/>
    </source>
</evidence>
<dbReference type="Proteomes" id="UP001321249">
    <property type="component" value="Unassembled WGS sequence"/>
</dbReference>
<name>A0AAJ5ZFY4_9CHLR</name>
<dbReference type="GO" id="GO:0004527">
    <property type="term" value="F:exonuclease activity"/>
    <property type="evidence" value="ECO:0007669"/>
    <property type="project" value="UniProtKB-KW"/>
</dbReference>
<dbReference type="GO" id="GO:0003676">
    <property type="term" value="F:nucleic acid binding"/>
    <property type="evidence" value="ECO:0007669"/>
    <property type="project" value="InterPro"/>
</dbReference>
<dbReference type="InterPro" id="IPR036397">
    <property type="entry name" value="RNaseH_sf"/>
</dbReference>
<evidence type="ECO:0000313" key="3">
    <source>
        <dbReference type="EMBL" id="WFG39389.1"/>
    </source>
</evidence>
<dbReference type="EMBL" id="CP046147">
    <property type="protein sequence ID" value="WFG39389.1"/>
    <property type="molecule type" value="Genomic_DNA"/>
</dbReference>
<reference evidence="3" key="2">
    <citation type="journal article" date="2023" name="Nat. Commun.">
        <title>Cultivation of marine bacteria of the SAR202 clade.</title>
        <authorList>
            <person name="Lim Y."/>
            <person name="Seo J.H."/>
            <person name="Giovannoni S.J."/>
            <person name="Kang I."/>
            <person name="Cho J.C."/>
        </authorList>
    </citation>
    <scope>NUCLEOTIDE SEQUENCE</scope>
    <source>
        <strain evidence="3">JH1073</strain>
    </source>
</reference>
<accession>A0AAJ5ZFY4</accession>
<dbReference type="Gene3D" id="3.30.420.10">
    <property type="entry name" value="Ribonuclease H-like superfamily/Ribonuclease H"/>
    <property type="match status" value="1"/>
</dbReference>
<proteinExistence type="predicted"/>
<keyword evidence="4" id="KW-1185">Reference proteome</keyword>
<dbReference type="EMBL" id="WMBE01000001">
    <property type="protein sequence ID" value="MDG0865880.1"/>
    <property type="molecule type" value="Genomic_DNA"/>
</dbReference>
<dbReference type="PANTHER" id="PTHR38462:SF1">
    <property type="entry name" value="YPRB RIBONUCLEASE H-LIKE DOMAIN-CONTAINING PROTEIN"/>
    <property type="match status" value="1"/>
</dbReference>
<dbReference type="Pfam" id="PF13482">
    <property type="entry name" value="RNase_H_2"/>
    <property type="match status" value="1"/>
</dbReference>
<dbReference type="AlphaFoldDB" id="A0AAJ5ZFY4"/>